<evidence type="ECO:0000313" key="1">
    <source>
        <dbReference type="EMBL" id="KAI3771716.1"/>
    </source>
</evidence>
<protein>
    <submittedName>
        <fullName evidence="1">Uncharacterized protein</fullName>
    </submittedName>
</protein>
<reference evidence="1 2" key="2">
    <citation type="journal article" date="2022" name="Mol. Ecol. Resour.">
        <title>The genomes of chicory, endive, great burdock and yacon provide insights into Asteraceae paleo-polyploidization history and plant inulin production.</title>
        <authorList>
            <person name="Fan W."/>
            <person name="Wang S."/>
            <person name="Wang H."/>
            <person name="Wang A."/>
            <person name="Jiang F."/>
            <person name="Liu H."/>
            <person name="Zhao H."/>
            <person name="Xu D."/>
            <person name="Zhang Y."/>
        </authorList>
    </citation>
    <scope>NUCLEOTIDE SEQUENCE [LARGE SCALE GENOMIC DNA]</scope>
    <source>
        <strain evidence="2">cv. Niubang</strain>
    </source>
</reference>
<name>A0ACB9FLX2_ARCLA</name>
<keyword evidence="2" id="KW-1185">Reference proteome</keyword>
<proteinExistence type="predicted"/>
<evidence type="ECO:0000313" key="2">
    <source>
        <dbReference type="Proteomes" id="UP001055879"/>
    </source>
</evidence>
<organism evidence="1 2">
    <name type="scientific">Arctium lappa</name>
    <name type="common">Greater burdock</name>
    <name type="synonym">Lappa major</name>
    <dbReference type="NCBI Taxonomy" id="4217"/>
    <lineage>
        <taxon>Eukaryota</taxon>
        <taxon>Viridiplantae</taxon>
        <taxon>Streptophyta</taxon>
        <taxon>Embryophyta</taxon>
        <taxon>Tracheophyta</taxon>
        <taxon>Spermatophyta</taxon>
        <taxon>Magnoliopsida</taxon>
        <taxon>eudicotyledons</taxon>
        <taxon>Gunneridae</taxon>
        <taxon>Pentapetalae</taxon>
        <taxon>asterids</taxon>
        <taxon>campanulids</taxon>
        <taxon>Asterales</taxon>
        <taxon>Asteraceae</taxon>
        <taxon>Carduoideae</taxon>
        <taxon>Cardueae</taxon>
        <taxon>Arctiinae</taxon>
        <taxon>Arctium</taxon>
    </lineage>
</organism>
<sequence>MYTLYGLPNIKSVLNEIFSTVEEHIEKGNLLRELDMRHLPSLTEQFLQLIKFLIKNDKGDKDDVEIVLLIILTESSHGGSYGNHEGLQEKQYQKFFGDLNFPRETRNTGPWKEKIRRLHILLTEKESAMDVSSNTEARRRISFFSNSLFMDMPDAPKVQNMISFSPVAKKKPPTKQRRVVVTRMGVKTPIGNNPNEVYNNLLEGVSGISENVKLRRLIAPTIQLELRIAGEIKKFSTNGWVAPKLSKRMDRFMLYMLTVGKKALADVGITEDRMDELDLEVEF</sequence>
<reference evidence="2" key="1">
    <citation type="journal article" date="2022" name="Mol. Ecol. Resour.">
        <title>The genomes of chicory, endive, great burdock and yacon provide insights into Asteraceae palaeo-polyploidization history and plant inulin production.</title>
        <authorList>
            <person name="Fan W."/>
            <person name="Wang S."/>
            <person name="Wang H."/>
            <person name="Wang A."/>
            <person name="Jiang F."/>
            <person name="Liu H."/>
            <person name="Zhao H."/>
            <person name="Xu D."/>
            <person name="Zhang Y."/>
        </authorList>
    </citation>
    <scope>NUCLEOTIDE SEQUENCE [LARGE SCALE GENOMIC DNA]</scope>
    <source>
        <strain evidence="2">cv. Niubang</strain>
    </source>
</reference>
<dbReference type="Proteomes" id="UP001055879">
    <property type="component" value="Linkage Group LG01"/>
</dbReference>
<gene>
    <name evidence="1" type="ORF">L6452_02883</name>
</gene>
<accession>A0ACB9FLX2</accession>
<dbReference type="EMBL" id="CM042047">
    <property type="protein sequence ID" value="KAI3771716.1"/>
    <property type="molecule type" value="Genomic_DNA"/>
</dbReference>
<comment type="caution">
    <text evidence="1">The sequence shown here is derived from an EMBL/GenBank/DDBJ whole genome shotgun (WGS) entry which is preliminary data.</text>
</comment>